<organism evidence="11 12">
    <name type="scientific">Paenibacillus faecis</name>
    <dbReference type="NCBI Taxonomy" id="862114"/>
    <lineage>
        <taxon>Bacteria</taxon>
        <taxon>Bacillati</taxon>
        <taxon>Bacillota</taxon>
        <taxon>Bacilli</taxon>
        <taxon>Bacillales</taxon>
        <taxon>Paenibacillaceae</taxon>
        <taxon>Paenibacillus</taxon>
    </lineage>
</organism>
<name>A0A5D0D1P3_9BACL</name>
<feature type="domain" description="Response regulatory" evidence="10">
    <location>
        <begin position="3"/>
        <end position="120"/>
    </location>
</feature>
<dbReference type="GO" id="GO:0043565">
    <property type="term" value="F:sequence-specific DNA binding"/>
    <property type="evidence" value="ECO:0007669"/>
    <property type="project" value="InterPro"/>
</dbReference>
<dbReference type="EMBL" id="VSDO01000001">
    <property type="protein sequence ID" value="TYA14605.1"/>
    <property type="molecule type" value="Genomic_DNA"/>
</dbReference>
<dbReference type="SUPFAM" id="SSF52172">
    <property type="entry name" value="CheY-like"/>
    <property type="match status" value="1"/>
</dbReference>
<dbReference type="InterPro" id="IPR051552">
    <property type="entry name" value="HptR"/>
</dbReference>
<keyword evidence="4" id="KW-0902">Two-component regulatory system</keyword>
<dbReference type="InterPro" id="IPR009057">
    <property type="entry name" value="Homeodomain-like_sf"/>
</dbReference>
<evidence type="ECO:0000259" key="10">
    <source>
        <dbReference type="PROSITE" id="PS50110"/>
    </source>
</evidence>
<dbReference type="Gene3D" id="3.40.50.2300">
    <property type="match status" value="1"/>
</dbReference>
<feature type="domain" description="HTH araC/xylS-type" evidence="9">
    <location>
        <begin position="436"/>
        <end position="534"/>
    </location>
</feature>
<dbReference type="RefSeq" id="WP_148450199.1">
    <property type="nucleotide sequence ID" value="NZ_VSDO01000001.1"/>
</dbReference>
<keyword evidence="5" id="KW-0805">Transcription regulation</keyword>
<evidence type="ECO:0000313" key="11">
    <source>
        <dbReference type="EMBL" id="TYA14605.1"/>
    </source>
</evidence>
<evidence type="ECO:0000256" key="6">
    <source>
        <dbReference type="ARBA" id="ARBA00023125"/>
    </source>
</evidence>
<sequence>MYCVLIVDDEEHLVESLAETTDWSRMSVSTVHKAYSGEQALDILKSSQVDIVITDIKMPEMTGIELIEIIHERWKKVKCILLTGYSDFNFAKQAIKFKATDYLLKPVETEELEASVTQIIAGLREEWGRIASYQQAVSAIKENLPLLKSNLLHDLLQGKKIDLPSLEEKMALLEMPFSTEDSLALLLIRMEGTFVEYDYHTLSLMEYAVGNIAAEVFADRFWIWIGKDPHDYLTMLVKPKYTPDAQDKNTLLELKAGELQRSVQLYLKGRISVLVSSWFGFPDELTATYRNSIGTLRQLAGSEDELVITMNSLTFAESSIVERLYEPPLLTVLLESARWDAFREKVSRVIDELETRWSDSYEHIMEAYFVISGAFTYIVHKNGWRFFELMGNDHRILDTSRMTTVKALREWTYRVLDKIIEESEKGRKDNRQMLIGKIQAFIQEHLYADLTSHMIAECVNLNPAYVSRVYKLETGESITEYIFRLKMEEAAYLLKYSDKKIYEISGELRYQNPQYFSKLFRRQYNMSPQEYRDAMHRSG</sequence>
<dbReference type="GO" id="GO:0000160">
    <property type="term" value="P:phosphorelay signal transduction system"/>
    <property type="evidence" value="ECO:0007669"/>
    <property type="project" value="UniProtKB-KW"/>
</dbReference>
<feature type="modified residue" description="4-aspartylphosphate" evidence="8">
    <location>
        <position position="55"/>
    </location>
</feature>
<dbReference type="GO" id="GO:0005737">
    <property type="term" value="C:cytoplasm"/>
    <property type="evidence" value="ECO:0007669"/>
    <property type="project" value="UniProtKB-SubCell"/>
</dbReference>
<gene>
    <name evidence="11" type="ORF">FRY98_02675</name>
</gene>
<evidence type="ECO:0000256" key="5">
    <source>
        <dbReference type="ARBA" id="ARBA00023015"/>
    </source>
</evidence>
<dbReference type="InterPro" id="IPR001789">
    <property type="entry name" value="Sig_transdc_resp-reg_receiver"/>
</dbReference>
<keyword evidence="6" id="KW-0238">DNA-binding</keyword>
<dbReference type="SMART" id="SM00342">
    <property type="entry name" value="HTH_ARAC"/>
    <property type="match status" value="1"/>
</dbReference>
<dbReference type="AlphaFoldDB" id="A0A5D0D1P3"/>
<comment type="caution">
    <text evidence="11">The sequence shown here is derived from an EMBL/GenBank/DDBJ whole genome shotgun (WGS) entry which is preliminary data.</text>
</comment>
<dbReference type="SUPFAM" id="SSF46689">
    <property type="entry name" value="Homeodomain-like"/>
    <property type="match status" value="2"/>
</dbReference>
<dbReference type="Pfam" id="PF00072">
    <property type="entry name" value="Response_reg"/>
    <property type="match status" value="1"/>
</dbReference>
<dbReference type="CDD" id="cd17536">
    <property type="entry name" value="REC_YesN-like"/>
    <property type="match status" value="1"/>
</dbReference>
<dbReference type="PROSITE" id="PS01124">
    <property type="entry name" value="HTH_ARAC_FAMILY_2"/>
    <property type="match status" value="1"/>
</dbReference>
<dbReference type="GO" id="GO:0003700">
    <property type="term" value="F:DNA-binding transcription factor activity"/>
    <property type="evidence" value="ECO:0007669"/>
    <property type="project" value="InterPro"/>
</dbReference>
<keyword evidence="12" id="KW-1185">Reference proteome</keyword>
<keyword evidence="7" id="KW-0804">Transcription</keyword>
<dbReference type="Pfam" id="PF12833">
    <property type="entry name" value="HTH_18"/>
    <property type="match status" value="1"/>
</dbReference>
<evidence type="ECO:0000259" key="9">
    <source>
        <dbReference type="PROSITE" id="PS01124"/>
    </source>
</evidence>
<dbReference type="PANTHER" id="PTHR42713:SF3">
    <property type="entry name" value="TRANSCRIPTIONAL REGULATORY PROTEIN HPTR"/>
    <property type="match status" value="1"/>
</dbReference>
<dbReference type="PANTHER" id="PTHR42713">
    <property type="entry name" value="HISTIDINE KINASE-RELATED"/>
    <property type="match status" value="1"/>
</dbReference>
<accession>A0A5D0D1P3</accession>
<keyword evidence="2" id="KW-0963">Cytoplasm</keyword>
<evidence type="ECO:0000256" key="2">
    <source>
        <dbReference type="ARBA" id="ARBA00022490"/>
    </source>
</evidence>
<reference evidence="11 12" key="1">
    <citation type="submission" date="2019-08" db="EMBL/GenBank/DDBJ databases">
        <title>Genome sequencing of Paenibacillus faecis DSM 23593(T).</title>
        <authorList>
            <person name="Kook J.-K."/>
            <person name="Park S.-N."/>
            <person name="Lim Y.K."/>
        </authorList>
    </citation>
    <scope>NUCLEOTIDE SEQUENCE [LARGE SCALE GENOMIC DNA]</scope>
    <source>
        <strain evidence="11 12">DSM 23593</strain>
    </source>
</reference>
<evidence type="ECO:0000313" key="12">
    <source>
        <dbReference type="Proteomes" id="UP000325218"/>
    </source>
</evidence>
<evidence type="ECO:0000256" key="4">
    <source>
        <dbReference type="ARBA" id="ARBA00023012"/>
    </source>
</evidence>
<dbReference type="SMART" id="SM00448">
    <property type="entry name" value="REC"/>
    <property type="match status" value="1"/>
</dbReference>
<keyword evidence="3 8" id="KW-0597">Phosphoprotein</keyword>
<protein>
    <submittedName>
        <fullName evidence="11">Response regulator</fullName>
    </submittedName>
</protein>
<proteinExistence type="predicted"/>
<dbReference type="PROSITE" id="PS50110">
    <property type="entry name" value="RESPONSE_REGULATORY"/>
    <property type="match status" value="1"/>
</dbReference>
<evidence type="ECO:0000256" key="8">
    <source>
        <dbReference type="PROSITE-ProRule" id="PRU00169"/>
    </source>
</evidence>
<dbReference type="InterPro" id="IPR018060">
    <property type="entry name" value="HTH_AraC"/>
</dbReference>
<dbReference type="Proteomes" id="UP000325218">
    <property type="component" value="Unassembled WGS sequence"/>
</dbReference>
<dbReference type="Gene3D" id="1.10.10.60">
    <property type="entry name" value="Homeodomain-like"/>
    <property type="match status" value="2"/>
</dbReference>
<dbReference type="OrthoDB" id="9794370at2"/>
<evidence type="ECO:0000256" key="3">
    <source>
        <dbReference type="ARBA" id="ARBA00022553"/>
    </source>
</evidence>
<evidence type="ECO:0000256" key="1">
    <source>
        <dbReference type="ARBA" id="ARBA00004496"/>
    </source>
</evidence>
<comment type="subcellular location">
    <subcellularLocation>
        <location evidence="1">Cytoplasm</location>
    </subcellularLocation>
</comment>
<evidence type="ECO:0000256" key="7">
    <source>
        <dbReference type="ARBA" id="ARBA00023163"/>
    </source>
</evidence>
<dbReference type="InterPro" id="IPR011006">
    <property type="entry name" value="CheY-like_superfamily"/>
</dbReference>